<protein>
    <submittedName>
        <fullName evidence="2">Uncharacterized protein</fullName>
    </submittedName>
</protein>
<evidence type="ECO:0000313" key="2">
    <source>
        <dbReference type="EMBL" id="MFC4476950.1"/>
    </source>
</evidence>
<feature type="transmembrane region" description="Helical" evidence="1">
    <location>
        <begin position="6"/>
        <end position="22"/>
    </location>
</feature>
<keyword evidence="1" id="KW-1133">Transmembrane helix</keyword>
<comment type="caution">
    <text evidence="2">The sequence shown here is derived from an EMBL/GenBank/DDBJ whole genome shotgun (WGS) entry which is preliminary data.</text>
</comment>
<evidence type="ECO:0000256" key="1">
    <source>
        <dbReference type="SAM" id="Phobius"/>
    </source>
</evidence>
<sequence length="120" mass="14028">MILKIGYSLFFLLLNFVLYLKLNNKNISKNYLGLIPFGLILVASNLYFEVLPNQLFYFLIIFSCSIFIMKYLSRSANVLKNSELTNEEKVVAFKEMLFNKIFPVMITIFQIVTIWSGKTF</sequence>
<reference evidence="3" key="1">
    <citation type="journal article" date="2019" name="Int. J. Syst. Evol. Microbiol.">
        <title>The Global Catalogue of Microorganisms (GCM) 10K type strain sequencing project: providing services to taxonomists for standard genome sequencing and annotation.</title>
        <authorList>
            <consortium name="The Broad Institute Genomics Platform"/>
            <consortium name="The Broad Institute Genome Sequencing Center for Infectious Disease"/>
            <person name="Wu L."/>
            <person name="Ma J."/>
        </authorList>
    </citation>
    <scope>NUCLEOTIDE SEQUENCE [LARGE SCALE GENOMIC DNA]</scope>
    <source>
        <strain evidence="3">NBRC 103627</strain>
    </source>
</reference>
<dbReference type="RefSeq" id="WP_379796602.1">
    <property type="nucleotide sequence ID" value="NZ_JBHSFY010000004.1"/>
</dbReference>
<gene>
    <name evidence="2" type="ORF">ACFO3N_07740</name>
</gene>
<keyword evidence="1" id="KW-0472">Membrane</keyword>
<proteinExistence type="predicted"/>
<dbReference type="Proteomes" id="UP001596003">
    <property type="component" value="Unassembled WGS sequence"/>
</dbReference>
<accession>A0ABV8ZCV3</accession>
<feature type="transmembrane region" description="Helical" evidence="1">
    <location>
        <begin position="97"/>
        <end position="117"/>
    </location>
</feature>
<organism evidence="2 3">
    <name type="scientific">Flavobacterium chungangensis</name>
    <dbReference type="NCBI Taxonomy" id="2708132"/>
    <lineage>
        <taxon>Bacteria</taxon>
        <taxon>Pseudomonadati</taxon>
        <taxon>Bacteroidota</taxon>
        <taxon>Flavobacteriia</taxon>
        <taxon>Flavobacteriales</taxon>
        <taxon>Flavobacteriaceae</taxon>
        <taxon>Flavobacterium</taxon>
    </lineage>
</organism>
<evidence type="ECO:0000313" key="3">
    <source>
        <dbReference type="Proteomes" id="UP001596003"/>
    </source>
</evidence>
<keyword evidence="1" id="KW-0812">Transmembrane</keyword>
<feature type="transmembrane region" description="Helical" evidence="1">
    <location>
        <begin position="54"/>
        <end position="72"/>
    </location>
</feature>
<keyword evidence="3" id="KW-1185">Reference proteome</keyword>
<feature type="transmembrane region" description="Helical" evidence="1">
    <location>
        <begin position="31"/>
        <end position="48"/>
    </location>
</feature>
<name>A0ABV8ZCV3_9FLAO</name>
<dbReference type="EMBL" id="JBHSFY010000004">
    <property type="protein sequence ID" value="MFC4476950.1"/>
    <property type="molecule type" value="Genomic_DNA"/>
</dbReference>